<name>A0A8K0DK29_IGNLU</name>
<evidence type="ECO:0000313" key="2">
    <source>
        <dbReference type="Proteomes" id="UP000801492"/>
    </source>
</evidence>
<evidence type="ECO:0000313" key="1">
    <source>
        <dbReference type="EMBL" id="KAF2904937.1"/>
    </source>
</evidence>
<accession>A0A8K0DK29</accession>
<protein>
    <submittedName>
        <fullName evidence="1">Uncharacterized protein</fullName>
    </submittedName>
</protein>
<gene>
    <name evidence="1" type="ORF">ILUMI_01233</name>
</gene>
<comment type="caution">
    <text evidence="1">The sequence shown here is derived from an EMBL/GenBank/DDBJ whole genome shotgun (WGS) entry which is preliminary data.</text>
</comment>
<keyword evidence="2" id="KW-1185">Reference proteome</keyword>
<organism evidence="1 2">
    <name type="scientific">Ignelater luminosus</name>
    <name type="common">Cucubano</name>
    <name type="synonym">Pyrophorus luminosus</name>
    <dbReference type="NCBI Taxonomy" id="2038154"/>
    <lineage>
        <taxon>Eukaryota</taxon>
        <taxon>Metazoa</taxon>
        <taxon>Ecdysozoa</taxon>
        <taxon>Arthropoda</taxon>
        <taxon>Hexapoda</taxon>
        <taxon>Insecta</taxon>
        <taxon>Pterygota</taxon>
        <taxon>Neoptera</taxon>
        <taxon>Endopterygota</taxon>
        <taxon>Coleoptera</taxon>
        <taxon>Polyphaga</taxon>
        <taxon>Elateriformia</taxon>
        <taxon>Elateroidea</taxon>
        <taxon>Elateridae</taxon>
        <taxon>Agrypninae</taxon>
        <taxon>Pyrophorini</taxon>
        <taxon>Ignelater</taxon>
    </lineage>
</organism>
<sequence length="105" mass="12449">MFKILKAKDKELKDSFRDNFKKENIGYFIKELIIIAKPCNFESKKSLLIRDRIILGARNQQLQERLLAKEDINLETTERICRSSEVTKIQGRYLQGEKIYPTRNN</sequence>
<proteinExistence type="predicted"/>
<dbReference type="EMBL" id="VTPC01000639">
    <property type="protein sequence ID" value="KAF2904937.1"/>
    <property type="molecule type" value="Genomic_DNA"/>
</dbReference>
<dbReference type="Proteomes" id="UP000801492">
    <property type="component" value="Unassembled WGS sequence"/>
</dbReference>
<dbReference type="AlphaFoldDB" id="A0A8K0DK29"/>
<dbReference type="OrthoDB" id="7323790at2759"/>
<reference evidence="1" key="1">
    <citation type="submission" date="2019-08" db="EMBL/GenBank/DDBJ databases">
        <title>The genome of the North American firefly Photinus pyralis.</title>
        <authorList>
            <consortium name="Photinus pyralis genome working group"/>
            <person name="Fallon T.R."/>
            <person name="Sander Lower S.E."/>
            <person name="Weng J.-K."/>
        </authorList>
    </citation>
    <scope>NUCLEOTIDE SEQUENCE</scope>
    <source>
        <strain evidence="1">TRF0915ILg1</strain>
        <tissue evidence="1">Whole body</tissue>
    </source>
</reference>